<evidence type="ECO:0000313" key="1">
    <source>
        <dbReference type="EMBL" id="TGB09760.1"/>
    </source>
</evidence>
<reference evidence="1" key="1">
    <citation type="journal article" date="2019" name="Cell Metab.">
        <title>Nutrient sensing in CD11c cells alters the gut microbiome to regulate food intake and body mass.</title>
        <authorList>
            <person name="Chagwedera N.D."/>
            <person name="Ang Q.Y."/>
            <person name="Bisanz J.E."/>
            <person name="Leong Y.A."/>
            <person name="Ganeshan K."/>
            <person name="Cai J."/>
            <person name="Patterson A.D."/>
            <person name="Turnbaugh P.J."/>
            <person name="Chawla A."/>
        </authorList>
    </citation>
    <scope>NUCLEOTIDE SEQUENCE</scope>
    <source>
        <strain evidence="1">I8-5</strain>
    </source>
</reference>
<dbReference type="RefSeq" id="WP_122481698.1">
    <property type="nucleotide sequence ID" value="NZ_PUXG01000035.1"/>
</dbReference>
<dbReference type="Proteomes" id="UP000297521">
    <property type="component" value="Unassembled WGS sequence"/>
</dbReference>
<name>A0AAX2SRI9_LIMRT</name>
<dbReference type="GeneID" id="77191754"/>
<dbReference type="EMBL" id="SRKR01000020">
    <property type="protein sequence ID" value="TGB09760.1"/>
    <property type="molecule type" value="Genomic_DNA"/>
</dbReference>
<reference evidence="1" key="2">
    <citation type="submission" date="2019-04" db="EMBL/GenBank/DDBJ databases">
        <authorList>
            <person name="Bisanz J.E."/>
            <person name="Chagwedera N.D."/>
            <person name="Chawla A."/>
            <person name="Turnbaugh P.J."/>
        </authorList>
    </citation>
    <scope>NUCLEOTIDE SEQUENCE</scope>
    <source>
        <strain evidence="1">I8-5</strain>
    </source>
</reference>
<proteinExistence type="predicted"/>
<comment type="caution">
    <text evidence="1">The sequence shown here is derived from an EMBL/GenBank/DDBJ whole genome shotgun (WGS) entry which is preliminary data.</text>
</comment>
<protein>
    <submittedName>
        <fullName evidence="1">Uncharacterized protein</fullName>
    </submittedName>
</protein>
<organism evidence="1 2">
    <name type="scientific">Limosilactobacillus reuteri</name>
    <name type="common">Lactobacillus reuteri</name>
    <dbReference type="NCBI Taxonomy" id="1598"/>
    <lineage>
        <taxon>Bacteria</taxon>
        <taxon>Bacillati</taxon>
        <taxon>Bacillota</taxon>
        <taxon>Bacilli</taxon>
        <taxon>Lactobacillales</taxon>
        <taxon>Lactobacillaceae</taxon>
        <taxon>Limosilactobacillus</taxon>
    </lineage>
</organism>
<gene>
    <name evidence="1" type="ORF">E5F87_09685</name>
</gene>
<accession>A0AAX2SRI9</accession>
<sequence length="80" mass="9467">MENSSLFGITYNDWKTFVGAYLEQGNNYMKNYIYSYPLSKLILEDKKRLLSEEFFNSYIASGLFLNDVELKKYNTIDPKK</sequence>
<evidence type="ECO:0000313" key="2">
    <source>
        <dbReference type="Proteomes" id="UP000297521"/>
    </source>
</evidence>
<dbReference type="AlphaFoldDB" id="A0AAX2SRI9"/>